<dbReference type="Proteomes" id="UP001157502">
    <property type="component" value="Chromosome 15"/>
</dbReference>
<keyword evidence="2" id="KW-1185">Reference proteome</keyword>
<sequence length="768" mass="84368">MEAAEKTLSYRDDTGLYRKLVHGNKDKCSAETRNDESNYVDLDELLDWKSNGRKVIETCNGNQRTVLDPNHNLSDEQSPGLRELSDNIDQMLEHSKDNGPDALVIEDSPMDLLLTLPDSNVDLGNSTELQTKVGQLYCDVPSEFEELQYTDMYLNSKTESDDSESIVLRDHRVPNIIEDESHYITTHEIQLTELDHDLDYDSGRDIEDDNLVYSFVDYASFESNETTEGTLTLEGRNQAQYDAPRSCSMDDLTAARPAKAGNEVSLQHIDLGEITEATQKKASFASSLLTNVISKKMQLEQECKKEKEGIRHSRPQHSACRYHKDTDIIKGIGRGVYMQYSDMGLGYNIHCAGEKRAVDSRPVSCDLKEVCADASINEADVTKDGCEATMGLLSHSENSAFKSWNDSEPGPHQEHDVRNSINTDITSSCSGVIDVPQTTGVVKSVSSSSMAAPLAFDRGRYKSCATKESLPQLIKSGNPDSENYLTMPAENELQNSNLKVTGSSREVSQTSITDPKRPDQHCMQCLKETPKVMEKKSLDTASIYHSFRPYAVQGAKQPQVLCLSPNANPVPATPSGGDTFQLTQRKMLLDPPTGHYYLVDTPVQPATRRLIDLESGQYVDIPQGLPVNTVPVSPTTLNAGGAYKPTYMIYPGFLSPTLGAQVVMAPQVAPQVAPHSEAENVAMETAPGKCILGPVVGQAGNIAESPYYSATRGSEPVSAPSYHFTSRGGVAVSEEKPPVVSITSQQRPRIITPHSYDVTTMSLVVDHR</sequence>
<evidence type="ECO:0000313" key="2">
    <source>
        <dbReference type="Proteomes" id="UP001157502"/>
    </source>
</evidence>
<accession>A0ACC2GCF5</accession>
<comment type="caution">
    <text evidence="1">The sequence shown here is derived from an EMBL/GenBank/DDBJ whole genome shotgun (WGS) entry which is preliminary data.</text>
</comment>
<protein>
    <submittedName>
        <fullName evidence="1">Uncharacterized protein</fullName>
    </submittedName>
</protein>
<dbReference type="EMBL" id="CM055742">
    <property type="protein sequence ID" value="KAJ8001215.1"/>
    <property type="molecule type" value="Genomic_DNA"/>
</dbReference>
<reference evidence="1" key="1">
    <citation type="submission" date="2021-05" db="EMBL/GenBank/DDBJ databases">
        <authorList>
            <person name="Pan Q."/>
            <person name="Jouanno E."/>
            <person name="Zahm M."/>
            <person name="Klopp C."/>
            <person name="Cabau C."/>
            <person name="Louis A."/>
            <person name="Berthelot C."/>
            <person name="Parey E."/>
            <person name="Roest Crollius H."/>
            <person name="Montfort J."/>
            <person name="Robinson-Rechavi M."/>
            <person name="Bouchez O."/>
            <person name="Lampietro C."/>
            <person name="Lopez Roques C."/>
            <person name="Donnadieu C."/>
            <person name="Postlethwait J."/>
            <person name="Bobe J."/>
            <person name="Dillon D."/>
            <person name="Chandos A."/>
            <person name="von Hippel F."/>
            <person name="Guiguen Y."/>
        </authorList>
    </citation>
    <scope>NUCLEOTIDE SEQUENCE</scope>
    <source>
        <strain evidence="1">YG-Jan2019</strain>
    </source>
</reference>
<name>A0ACC2GCF5_DALPE</name>
<organism evidence="1 2">
    <name type="scientific">Dallia pectoralis</name>
    <name type="common">Alaska blackfish</name>
    <dbReference type="NCBI Taxonomy" id="75939"/>
    <lineage>
        <taxon>Eukaryota</taxon>
        <taxon>Metazoa</taxon>
        <taxon>Chordata</taxon>
        <taxon>Craniata</taxon>
        <taxon>Vertebrata</taxon>
        <taxon>Euteleostomi</taxon>
        <taxon>Actinopterygii</taxon>
        <taxon>Neopterygii</taxon>
        <taxon>Teleostei</taxon>
        <taxon>Protacanthopterygii</taxon>
        <taxon>Esociformes</taxon>
        <taxon>Umbridae</taxon>
        <taxon>Dallia</taxon>
    </lineage>
</organism>
<proteinExistence type="predicted"/>
<gene>
    <name evidence="1" type="ORF">DPEC_G00192020</name>
</gene>
<evidence type="ECO:0000313" key="1">
    <source>
        <dbReference type="EMBL" id="KAJ8001215.1"/>
    </source>
</evidence>